<dbReference type="EMBL" id="SUMF01000043">
    <property type="protein sequence ID" value="TJZ64613.1"/>
    <property type="molecule type" value="Genomic_DNA"/>
</dbReference>
<dbReference type="InterPro" id="IPR027417">
    <property type="entry name" value="P-loop_NTPase"/>
</dbReference>
<dbReference type="Proteomes" id="UP000310016">
    <property type="component" value="Unassembled WGS sequence"/>
</dbReference>
<keyword evidence="4" id="KW-1185">Reference proteome</keyword>
<dbReference type="PANTHER" id="PTHR36153:SF1">
    <property type="entry name" value="TYPE VI SECRETION SYSTEM COMPONENT TSSM1"/>
    <property type="match status" value="1"/>
</dbReference>
<feature type="domain" description="Type VI secretion system component TssM1 N-terminal" evidence="2">
    <location>
        <begin position="136"/>
        <end position="327"/>
    </location>
</feature>
<name>A0A4U0PAG3_9NEIS</name>
<proteinExistence type="predicted"/>
<keyword evidence="1" id="KW-1133">Transmembrane helix</keyword>
<feature type="transmembrane region" description="Helical" evidence="1">
    <location>
        <begin position="6"/>
        <end position="24"/>
    </location>
</feature>
<keyword evidence="1" id="KW-0812">Transmembrane</keyword>
<dbReference type="InterPro" id="IPR053156">
    <property type="entry name" value="T6SS_TssM-like"/>
</dbReference>
<reference evidence="3 4" key="1">
    <citation type="submission" date="2019-04" db="EMBL/GenBank/DDBJ databases">
        <title>Chitiniphilus eburnea sp. nov., a novel chitinolytic bacterium isolated from aquaculture sludge.</title>
        <authorList>
            <person name="Sheng M."/>
        </authorList>
    </citation>
    <scope>NUCLEOTIDE SEQUENCE [LARGE SCALE GENOMIC DNA]</scope>
    <source>
        <strain evidence="3 4">HX-2-15</strain>
    </source>
</reference>
<dbReference type="OrthoDB" id="9758229at2"/>
<organism evidence="3 4">
    <name type="scientific">Chitiniphilus eburneus</name>
    <dbReference type="NCBI Taxonomy" id="2571148"/>
    <lineage>
        <taxon>Bacteria</taxon>
        <taxon>Pseudomonadati</taxon>
        <taxon>Pseudomonadota</taxon>
        <taxon>Betaproteobacteria</taxon>
        <taxon>Neisseriales</taxon>
        <taxon>Chitinibacteraceae</taxon>
        <taxon>Chitiniphilus</taxon>
    </lineage>
</organism>
<feature type="transmembrane region" description="Helical" evidence="1">
    <location>
        <begin position="378"/>
        <end position="398"/>
    </location>
</feature>
<evidence type="ECO:0000259" key="2">
    <source>
        <dbReference type="Pfam" id="PF14331"/>
    </source>
</evidence>
<comment type="caution">
    <text evidence="3">The sequence shown here is derived from an EMBL/GenBank/DDBJ whole genome shotgun (WGS) entry which is preliminary data.</text>
</comment>
<dbReference type="RefSeq" id="WP_136774986.1">
    <property type="nucleotide sequence ID" value="NZ_CP156074.1"/>
</dbReference>
<dbReference type="PANTHER" id="PTHR36153">
    <property type="entry name" value="INNER MEMBRANE PROTEIN-RELATED"/>
    <property type="match status" value="1"/>
</dbReference>
<sequence length="1301" mass="146448">MTPLFIGLLIAAALVALLAGWLIWRARRAVPISTETGEPVRARRDWRARARGLLNSLDYIATRREWRYQQPWVLMLGEAGAGKSSLIASTSPRLRREPDRREQALTTIGTEWHFFHHGVLIDPRGDWACAAPNTPEEQSWRGVLQQLNDLRPERALDSLIVLVSARTLLTSGQEALEAMADRVYNQLYQVQQRLEFSLPVYVVVTQCDSVQGFAAYWSALRGRDDEASRNEGQMFGWSAPATAESRTATEWADDAFDVLYDRLKTLQLDTAAELDQIERTDEFFLFPRHFEQMRGPLARWMTLVFRSSSWYAGFFFRGIYFTGSVPADGGVGVPGDRRDDVSFVDEMIEGKVLAEPLLARRTRDAIWSRNKLIRGVQIFGCTVLGLLAVAILWSAILLNRQVDLLSNSLTEVRTIAKRQEITRCAGKDNVYALLKQLARIDPDLGYPAIPVSLVDKAARREAAQLIADDAFEQVIMPSVACHLQQRATYTFQEMDRPDGNTSERAYQVALKRLKDNLEAVRELETNIAIFQQVSKPASLPSNNEKERFSHLLEYVYRAPPPADLKHERGAYGEALANVDYETPLVLPQAMPTQFARQLEQRAVELRTALDQEVDQGAHLLRELLAEREPVLENTNHFTWWLGWVRGEWLRSGGKADPCGSIRTAFGDYVQQLDGLNHEYAILHGAVAQFNADVCYRPAMNKLVSLQLPPYGLLFIQEGNGYVLNPALVPEMSGLTALLALDYMQVQQPRTFMCRPAMSGWRPTALATATRYAREYQDFARRQGVSPQSGALDRPLFDRLARRQLNSVMDHVMALAQQPETNQPTLTQVSLQTLSNADQQLSGESENFGRVVDPLLSVLRLYDQMGFAASRARVTQCVRDYAGDTLARVDALAGASRLYDPSNGPTDGSFFSLGSTPVTKDYLSRQVSRGEVLSGYASPYVVFLKNAAVIDDAHLDNAQTVTYWTNTIDELNRYVQFKEPAGQVGQLDNLFLKQFATLDYDNCRKTLADYKSPEFGNDLFSERRRLLEQQVKWRCSDQRKAAAFEAWRDFAGRFNRDLAGRYPFGPLTARDAPLGMVKQFFADYDSQRADLEKLLEDIPVEHLDTANRFLAQLDAANVFFKSNLTAGDISQPVQLDIAFRAEVADSPGSEQLVNWTLTSGERMAGYPNRAATLPWPYGQMLVLDLQWADRSMWRPLADGRQDDLQVKGRTASFVALGEWALLRLIRTHAPRGTLTRDPTDPTRLLLEFNVPTANPGQPDGRTEQRPMRAYLGLKLSGQDPKTRAMAPLTLPDAFPRTAPLLW</sequence>
<evidence type="ECO:0000313" key="3">
    <source>
        <dbReference type="EMBL" id="TJZ64613.1"/>
    </source>
</evidence>
<dbReference type="Pfam" id="PF14331">
    <property type="entry name" value="IcmF-related_N"/>
    <property type="match status" value="1"/>
</dbReference>
<evidence type="ECO:0000313" key="4">
    <source>
        <dbReference type="Proteomes" id="UP000310016"/>
    </source>
</evidence>
<dbReference type="InterPro" id="IPR025743">
    <property type="entry name" value="TssM1_N"/>
</dbReference>
<keyword evidence="1" id="KW-0472">Membrane</keyword>
<accession>A0A4U0PAG3</accession>
<evidence type="ECO:0000256" key="1">
    <source>
        <dbReference type="SAM" id="Phobius"/>
    </source>
</evidence>
<gene>
    <name evidence="3" type="ORF">FAZ21_18855</name>
</gene>
<protein>
    <recommendedName>
        <fullName evidence="2">Type VI secretion system component TssM1 N-terminal domain-containing protein</fullName>
    </recommendedName>
</protein>
<dbReference type="SUPFAM" id="SSF52540">
    <property type="entry name" value="P-loop containing nucleoside triphosphate hydrolases"/>
    <property type="match status" value="1"/>
</dbReference>